<dbReference type="EMBL" id="LUEZ02000009">
    <property type="protein sequence ID" value="RDB29767.1"/>
    <property type="molecule type" value="Genomic_DNA"/>
</dbReference>
<evidence type="ECO:0000256" key="1">
    <source>
        <dbReference type="SAM" id="MobiDB-lite"/>
    </source>
</evidence>
<dbReference type="Proteomes" id="UP000076154">
    <property type="component" value="Unassembled WGS sequence"/>
</dbReference>
<reference evidence="2" key="1">
    <citation type="submission" date="2018-04" db="EMBL/GenBank/DDBJ databases">
        <title>Whole genome sequencing of Hypsizygus marmoreus.</title>
        <authorList>
            <person name="Choi I.-G."/>
            <person name="Min B."/>
            <person name="Kim J.-G."/>
            <person name="Kim S."/>
            <person name="Oh Y.-L."/>
            <person name="Kong W.-S."/>
            <person name="Park H."/>
            <person name="Jeong J."/>
            <person name="Song E.-S."/>
        </authorList>
    </citation>
    <scope>NUCLEOTIDE SEQUENCE [LARGE SCALE GENOMIC DNA]</scope>
    <source>
        <strain evidence="2">51987-8</strain>
    </source>
</reference>
<organism evidence="2 3">
    <name type="scientific">Hypsizygus marmoreus</name>
    <name type="common">White beech mushroom</name>
    <name type="synonym">Agaricus marmoreus</name>
    <dbReference type="NCBI Taxonomy" id="39966"/>
    <lineage>
        <taxon>Eukaryota</taxon>
        <taxon>Fungi</taxon>
        <taxon>Dikarya</taxon>
        <taxon>Basidiomycota</taxon>
        <taxon>Agaricomycotina</taxon>
        <taxon>Agaricomycetes</taxon>
        <taxon>Agaricomycetidae</taxon>
        <taxon>Agaricales</taxon>
        <taxon>Tricholomatineae</taxon>
        <taxon>Lyophyllaceae</taxon>
        <taxon>Hypsizygus</taxon>
    </lineage>
</organism>
<sequence length="207" mass="22905">MPCARSHPQALWRLRRDACYNAVSLACDSTAAAQATQHEKMERKTRSGHGFSPYNCFDTPIQDSEVVAVAMEFNDLIDLALTLEKTRLDTIADDTEGIPITSKPTTRKSDKSINKRTHAIAGAPPPASHGGIEKRRRTDYRKTNRRGRRVAVAQSGSSAENYRPLRSTVEAQNSVPVINAFVDARELPTTQKLQEDRQSLLSGARDS</sequence>
<name>A0A369KA93_HYPMA</name>
<dbReference type="AlphaFoldDB" id="A0A369KA93"/>
<dbReference type="InParanoid" id="A0A369KA93"/>
<evidence type="ECO:0000313" key="2">
    <source>
        <dbReference type="EMBL" id="RDB29767.1"/>
    </source>
</evidence>
<evidence type="ECO:0000313" key="3">
    <source>
        <dbReference type="Proteomes" id="UP000076154"/>
    </source>
</evidence>
<accession>A0A369KA93</accession>
<gene>
    <name evidence="2" type="ORF">Hypma_013761</name>
</gene>
<comment type="caution">
    <text evidence="2">The sequence shown here is derived from an EMBL/GenBank/DDBJ whole genome shotgun (WGS) entry which is preliminary data.</text>
</comment>
<keyword evidence="3" id="KW-1185">Reference proteome</keyword>
<feature type="region of interest" description="Disordered" evidence="1">
    <location>
        <begin position="119"/>
        <end position="165"/>
    </location>
</feature>
<protein>
    <submittedName>
        <fullName evidence="2">Uncharacterized protein</fullName>
    </submittedName>
</protein>
<feature type="compositionally biased region" description="Basic residues" evidence="1">
    <location>
        <begin position="134"/>
        <end position="149"/>
    </location>
</feature>
<proteinExistence type="predicted"/>